<evidence type="ECO:0000256" key="1">
    <source>
        <dbReference type="ARBA" id="ARBA00004651"/>
    </source>
</evidence>
<feature type="transmembrane region" description="Helical" evidence="5">
    <location>
        <begin position="348"/>
        <end position="370"/>
    </location>
</feature>
<dbReference type="STRING" id="909613.UO65_5196"/>
<dbReference type="PANTHER" id="PTHR23542">
    <property type="match status" value="1"/>
</dbReference>
<organism evidence="7 8">
    <name type="scientific">Actinokineospora spheciospongiae</name>
    <dbReference type="NCBI Taxonomy" id="909613"/>
    <lineage>
        <taxon>Bacteria</taxon>
        <taxon>Bacillati</taxon>
        <taxon>Actinomycetota</taxon>
        <taxon>Actinomycetes</taxon>
        <taxon>Pseudonocardiales</taxon>
        <taxon>Pseudonocardiaceae</taxon>
        <taxon>Actinokineospora</taxon>
    </lineage>
</organism>
<keyword evidence="3 5" id="KW-1133">Transmembrane helix</keyword>
<feature type="transmembrane region" description="Helical" evidence="5">
    <location>
        <begin position="126"/>
        <end position="150"/>
    </location>
</feature>
<keyword evidence="2 5" id="KW-0812">Transmembrane</keyword>
<feature type="transmembrane region" description="Helical" evidence="5">
    <location>
        <begin position="319"/>
        <end position="336"/>
    </location>
</feature>
<dbReference type="SUPFAM" id="SSF103473">
    <property type="entry name" value="MFS general substrate transporter"/>
    <property type="match status" value="1"/>
</dbReference>
<proteinExistence type="predicted"/>
<evidence type="ECO:0000313" key="8">
    <source>
        <dbReference type="Proteomes" id="UP000019277"/>
    </source>
</evidence>
<feature type="transmembrane region" description="Helical" evidence="5">
    <location>
        <begin position="266"/>
        <end position="299"/>
    </location>
</feature>
<reference evidence="7 8" key="1">
    <citation type="journal article" date="2014" name="Genome Announc.">
        <title>Draft Genome Sequence of the Antitrypanosomally Active Sponge-Associated Bacterium Actinokineospora sp. Strain EG49.</title>
        <authorList>
            <person name="Harjes J."/>
            <person name="Ryu T."/>
            <person name="Abdelmohsen U.R."/>
            <person name="Moitinho-Silva L."/>
            <person name="Horn H."/>
            <person name="Ravasi T."/>
            <person name="Hentschel U."/>
        </authorList>
    </citation>
    <scope>NUCLEOTIDE SEQUENCE [LARGE SCALE GENOMIC DNA]</scope>
    <source>
        <strain evidence="7 8">EG49</strain>
    </source>
</reference>
<feature type="domain" description="Major facilitator superfamily (MFS) profile" evidence="6">
    <location>
        <begin position="1"/>
        <end position="373"/>
    </location>
</feature>
<keyword evidence="4 5" id="KW-0472">Membrane</keyword>
<feature type="transmembrane region" description="Helical" evidence="5">
    <location>
        <begin position="61"/>
        <end position="81"/>
    </location>
</feature>
<feature type="transmembrane region" description="Helical" evidence="5">
    <location>
        <begin position="5"/>
        <end position="23"/>
    </location>
</feature>
<dbReference type="Proteomes" id="UP000019277">
    <property type="component" value="Unassembled WGS sequence"/>
</dbReference>
<dbReference type="InterPro" id="IPR036259">
    <property type="entry name" value="MFS_trans_sf"/>
</dbReference>
<dbReference type="PROSITE" id="PS50850">
    <property type="entry name" value="MFS"/>
    <property type="match status" value="1"/>
</dbReference>
<dbReference type="InterPro" id="IPR011701">
    <property type="entry name" value="MFS"/>
</dbReference>
<feature type="transmembrane region" description="Helical" evidence="5">
    <location>
        <begin position="87"/>
        <end position="105"/>
    </location>
</feature>
<accession>W7IGP0</accession>
<dbReference type="GO" id="GO:0022857">
    <property type="term" value="F:transmembrane transporter activity"/>
    <property type="evidence" value="ECO:0007669"/>
    <property type="project" value="InterPro"/>
</dbReference>
<dbReference type="Pfam" id="PF07690">
    <property type="entry name" value="MFS_1"/>
    <property type="match status" value="1"/>
</dbReference>
<gene>
    <name evidence="7" type="ORF">UO65_5196</name>
</gene>
<protein>
    <submittedName>
        <fullName evidence="7">Thiamin ABC transporter, transmembrane component</fullName>
    </submittedName>
</protein>
<evidence type="ECO:0000313" key="7">
    <source>
        <dbReference type="EMBL" id="EWC59468.1"/>
    </source>
</evidence>
<sequence length="390" mass="39193">MLTSLLGRLPVAMIGLAMLFYVQDATGSFASAGLVSAAALVGVAIGSVAQGRIMDRVGPTLPLLVTATLFALVVTASVLAVESGAPTPVLIAFGFGVGITEPMIGAASRAMWTRLVPAGPVRDAALAYEAISMEVFFILGPALSGVLIAAPWAGTGVVAGAACMVVGAFGFALTPTIRRVRPAPNAARGGLLGALASPGLRTVALAAMGFGVTIGFVEVAVPAAATATGNAPAGGLLLGLWSISSVAFGVFYGVRPWPRPMSLRLPALLAGFSVLVALLAIPTSLISLGIVLLVAGMLVTPQATAHSAAIELVAPQSSATEAFGWVITAVTLGLAFGQSVSGQLVEHVGVWAAYVAACVVGLLFAVVVYLRRSTVQDAADQAEDRVPALT</sequence>
<evidence type="ECO:0000256" key="4">
    <source>
        <dbReference type="ARBA" id="ARBA00023136"/>
    </source>
</evidence>
<dbReference type="EMBL" id="AYXG01000203">
    <property type="protein sequence ID" value="EWC59468.1"/>
    <property type="molecule type" value="Genomic_DNA"/>
</dbReference>
<dbReference type="GO" id="GO:0005886">
    <property type="term" value="C:plasma membrane"/>
    <property type="evidence" value="ECO:0007669"/>
    <property type="project" value="UniProtKB-SubCell"/>
</dbReference>
<comment type="caution">
    <text evidence="7">The sequence shown here is derived from an EMBL/GenBank/DDBJ whole genome shotgun (WGS) entry which is preliminary data.</text>
</comment>
<evidence type="ECO:0000256" key="3">
    <source>
        <dbReference type="ARBA" id="ARBA00022989"/>
    </source>
</evidence>
<comment type="subcellular location">
    <subcellularLocation>
        <location evidence="1">Cell membrane</location>
        <topology evidence="1">Multi-pass membrane protein</topology>
    </subcellularLocation>
</comment>
<dbReference type="PATRIC" id="fig|909613.9.peg.5193"/>
<evidence type="ECO:0000256" key="2">
    <source>
        <dbReference type="ARBA" id="ARBA00022692"/>
    </source>
</evidence>
<feature type="transmembrane region" description="Helical" evidence="5">
    <location>
        <begin position="156"/>
        <end position="177"/>
    </location>
</feature>
<dbReference type="InterPro" id="IPR020846">
    <property type="entry name" value="MFS_dom"/>
</dbReference>
<dbReference type="eggNOG" id="COG2814">
    <property type="taxonomic scope" value="Bacteria"/>
</dbReference>
<dbReference type="PANTHER" id="PTHR23542:SF1">
    <property type="entry name" value="MAJOR FACILITATOR SUPERFAMILY (MFS) PROFILE DOMAIN-CONTAINING PROTEIN"/>
    <property type="match status" value="1"/>
</dbReference>
<evidence type="ECO:0000259" key="6">
    <source>
        <dbReference type="PROSITE" id="PS50850"/>
    </source>
</evidence>
<name>W7IGP0_9PSEU</name>
<feature type="transmembrane region" description="Helical" evidence="5">
    <location>
        <begin position="198"/>
        <end position="221"/>
    </location>
</feature>
<keyword evidence="8" id="KW-1185">Reference proteome</keyword>
<feature type="transmembrane region" description="Helical" evidence="5">
    <location>
        <begin position="233"/>
        <end position="254"/>
    </location>
</feature>
<feature type="transmembrane region" description="Helical" evidence="5">
    <location>
        <begin position="29"/>
        <end position="49"/>
    </location>
</feature>
<dbReference type="Gene3D" id="1.20.1250.20">
    <property type="entry name" value="MFS general substrate transporter like domains"/>
    <property type="match status" value="1"/>
</dbReference>
<dbReference type="AlphaFoldDB" id="W7IGP0"/>
<evidence type="ECO:0000256" key="5">
    <source>
        <dbReference type="SAM" id="Phobius"/>
    </source>
</evidence>